<accession>A0A323UCD5</accession>
<sequence length="196" mass="21122">MDGVENVGRRCGFGMPGCRWGRRGMGGRGMGGGEMTRAGRMLAQGDLKLIALALIAEQPRHGYDIIKMIEERTAGFYAPSPGVVYPTLTFLEETGHVIAQPEGAKKLYVATDEGRDHLAANRSLADAVFERLAAFGDMMRQQNGDGGADGNDLPSLLRAALDNLREIAIRQIVKDPDNEAELVAILARAAGELRKT</sequence>
<dbReference type="PANTHER" id="PTHR43252:SF7">
    <property type="entry name" value="TRANSCRIPTIONAL REGULATOR YQJI"/>
    <property type="match status" value="1"/>
</dbReference>
<protein>
    <submittedName>
        <fullName evidence="2">PadR family transcriptional regulator</fullName>
    </submittedName>
</protein>
<dbReference type="EMBL" id="QKQS01000026">
    <property type="protein sequence ID" value="PZA09827.1"/>
    <property type="molecule type" value="Genomic_DNA"/>
</dbReference>
<dbReference type="Proteomes" id="UP000248134">
    <property type="component" value="Unassembled WGS sequence"/>
</dbReference>
<dbReference type="OrthoDB" id="9814826at2"/>
<proteinExistence type="predicted"/>
<dbReference type="InterPro" id="IPR005149">
    <property type="entry name" value="Tscrpt_reg_PadR_N"/>
</dbReference>
<evidence type="ECO:0000259" key="1">
    <source>
        <dbReference type="Pfam" id="PF03551"/>
    </source>
</evidence>
<dbReference type="InterPro" id="IPR036390">
    <property type="entry name" value="WH_DNA-bd_sf"/>
</dbReference>
<dbReference type="RefSeq" id="WP_110787934.1">
    <property type="nucleotide sequence ID" value="NZ_QKQS01000026.1"/>
</dbReference>
<dbReference type="InterPro" id="IPR036388">
    <property type="entry name" value="WH-like_DNA-bd_sf"/>
</dbReference>
<name>A0A323UCD5_RHOPL</name>
<evidence type="ECO:0000313" key="3">
    <source>
        <dbReference type="Proteomes" id="UP000248134"/>
    </source>
</evidence>
<organism evidence="2 3">
    <name type="scientific">Rhodopseudomonas palustris</name>
    <dbReference type="NCBI Taxonomy" id="1076"/>
    <lineage>
        <taxon>Bacteria</taxon>
        <taxon>Pseudomonadati</taxon>
        <taxon>Pseudomonadota</taxon>
        <taxon>Alphaproteobacteria</taxon>
        <taxon>Hyphomicrobiales</taxon>
        <taxon>Nitrobacteraceae</taxon>
        <taxon>Rhodopseudomonas</taxon>
    </lineage>
</organism>
<comment type="caution">
    <text evidence="2">The sequence shown here is derived from an EMBL/GenBank/DDBJ whole genome shotgun (WGS) entry which is preliminary data.</text>
</comment>
<dbReference type="AlphaFoldDB" id="A0A323UCD5"/>
<evidence type="ECO:0000313" key="2">
    <source>
        <dbReference type="EMBL" id="PZA09827.1"/>
    </source>
</evidence>
<dbReference type="PANTHER" id="PTHR43252">
    <property type="entry name" value="TRANSCRIPTIONAL REGULATOR YQJI"/>
    <property type="match status" value="1"/>
</dbReference>
<feature type="domain" description="Transcription regulator PadR N-terminal" evidence="1">
    <location>
        <begin position="52"/>
        <end position="119"/>
    </location>
</feature>
<gene>
    <name evidence="2" type="ORF">DNX69_20970</name>
</gene>
<dbReference type="SUPFAM" id="SSF46785">
    <property type="entry name" value="Winged helix' DNA-binding domain"/>
    <property type="match status" value="1"/>
</dbReference>
<dbReference type="Gene3D" id="1.10.10.10">
    <property type="entry name" value="Winged helix-like DNA-binding domain superfamily/Winged helix DNA-binding domain"/>
    <property type="match status" value="1"/>
</dbReference>
<dbReference type="Pfam" id="PF03551">
    <property type="entry name" value="PadR"/>
    <property type="match status" value="1"/>
</dbReference>
<reference evidence="2 3" key="1">
    <citation type="submission" date="2018-06" db="EMBL/GenBank/DDBJ databases">
        <title>Draft Whole-Genome Sequence of the purple photosynthetic bacterium Rhodospeudomonas palustris XCP.</title>
        <authorList>
            <person name="Rayyan A."/>
            <person name="Meyer T.E."/>
            <person name="Kyndt J.A."/>
        </authorList>
    </citation>
    <scope>NUCLEOTIDE SEQUENCE [LARGE SCALE GENOMIC DNA]</scope>
    <source>
        <strain evidence="2 3">XCP</strain>
    </source>
</reference>